<dbReference type="PROSITE" id="PS01081">
    <property type="entry name" value="HTH_TETR_1"/>
    <property type="match status" value="1"/>
</dbReference>
<evidence type="ECO:0000256" key="2">
    <source>
        <dbReference type="ARBA" id="ARBA00023125"/>
    </source>
</evidence>
<evidence type="ECO:0000256" key="4">
    <source>
        <dbReference type="PROSITE-ProRule" id="PRU00335"/>
    </source>
</evidence>
<keyword evidence="7" id="KW-1185">Reference proteome</keyword>
<dbReference type="InterPro" id="IPR009057">
    <property type="entry name" value="Homeodomain-like_sf"/>
</dbReference>
<evidence type="ECO:0000256" key="1">
    <source>
        <dbReference type="ARBA" id="ARBA00023015"/>
    </source>
</evidence>
<evidence type="ECO:0000313" key="7">
    <source>
        <dbReference type="Proteomes" id="UP001370348"/>
    </source>
</evidence>
<dbReference type="SUPFAM" id="SSF46689">
    <property type="entry name" value="Homeodomain-like"/>
    <property type="match status" value="1"/>
</dbReference>
<dbReference type="InterPro" id="IPR023772">
    <property type="entry name" value="DNA-bd_HTH_TetR-type_CS"/>
</dbReference>
<gene>
    <name evidence="6" type="ORF">LZC94_14720</name>
</gene>
<dbReference type="InterPro" id="IPR001647">
    <property type="entry name" value="HTH_TetR"/>
</dbReference>
<dbReference type="Gene3D" id="1.10.357.10">
    <property type="entry name" value="Tetracycline Repressor, domain 2"/>
    <property type="match status" value="1"/>
</dbReference>
<dbReference type="Pfam" id="PF00440">
    <property type="entry name" value="TetR_N"/>
    <property type="match status" value="1"/>
</dbReference>
<feature type="domain" description="HTH tetR-type" evidence="5">
    <location>
        <begin position="18"/>
        <end position="78"/>
    </location>
</feature>
<protein>
    <submittedName>
        <fullName evidence="6">TetR/AcrR family transcriptional regulator</fullName>
    </submittedName>
</protein>
<evidence type="ECO:0000313" key="6">
    <source>
        <dbReference type="EMBL" id="WXB18482.1"/>
    </source>
</evidence>
<dbReference type="PANTHER" id="PTHR47506">
    <property type="entry name" value="TRANSCRIPTIONAL REGULATORY PROTEIN"/>
    <property type="match status" value="1"/>
</dbReference>
<name>A0ABZ2M7J2_9BACT</name>
<dbReference type="Proteomes" id="UP001370348">
    <property type="component" value="Chromosome"/>
</dbReference>
<dbReference type="PROSITE" id="PS50977">
    <property type="entry name" value="HTH_TETR_2"/>
    <property type="match status" value="1"/>
</dbReference>
<organism evidence="6 7">
    <name type="scientific">Pendulispora albinea</name>
    <dbReference type="NCBI Taxonomy" id="2741071"/>
    <lineage>
        <taxon>Bacteria</taxon>
        <taxon>Pseudomonadati</taxon>
        <taxon>Myxococcota</taxon>
        <taxon>Myxococcia</taxon>
        <taxon>Myxococcales</taxon>
        <taxon>Sorangiineae</taxon>
        <taxon>Pendulisporaceae</taxon>
        <taxon>Pendulispora</taxon>
    </lineage>
</organism>
<accession>A0ABZ2M7J2</accession>
<dbReference type="PANTHER" id="PTHR47506:SF1">
    <property type="entry name" value="HTH-TYPE TRANSCRIPTIONAL REGULATOR YJDC"/>
    <property type="match status" value="1"/>
</dbReference>
<dbReference type="RefSeq" id="WP_394828112.1">
    <property type="nucleotide sequence ID" value="NZ_CP089984.1"/>
</dbReference>
<dbReference type="EMBL" id="CP089984">
    <property type="protein sequence ID" value="WXB18482.1"/>
    <property type="molecule type" value="Genomic_DNA"/>
</dbReference>
<evidence type="ECO:0000259" key="5">
    <source>
        <dbReference type="PROSITE" id="PS50977"/>
    </source>
</evidence>
<proteinExistence type="predicted"/>
<feature type="DNA-binding region" description="H-T-H motif" evidence="4">
    <location>
        <begin position="41"/>
        <end position="60"/>
    </location>
</feature>
<keyword evidence="2 4" id="KW-0238">DNA-binding</keyword>
<dbReference type="Gene3D" id="1.10.10.60">
    <property type="entry name" value="Homeodomain-like"/>
    <property type="match status" value="1"/>
</dbReference>
<dbReference type="Pfam" id="PF16925">
    <property type="entry name" value="TetR_C_13"/>
    <property type="match status" value="1"/>
</dbReference>
<keyword evidence="1" id="KW-0805">Transcription regulation</keyword>
<sequence>MARQTTIPPHRSKGTPRTFERRAALARALDVFWRRGYEPATIAELCAAMQINPPSLYAAFGNKAQLFMEAVQHYQHVYWDAAWERMESTASVHEAMAGFFDDAVQVLTSRAAPRGCLVILAATNVSASAEAQQVNDALRALRREGRARFFGRLKRGIENGQLPSGTDLEALASSLNAMLAGMSLLARDGASRAELDRIATTAMALLPAKRRTRSRTE</sequence>
<reference evidence="6 7" key="1">
    <citation type="submission" date="2021-12" db="EMBL/GenBank/DDBJ databases">
        <title>Discovery of the Pendulisporaceae a myxobacterial family with distinct sporulation behavior and unique specialized metabolism.</title>
        <authorList>
            <person name="Garcia R."/>
            <person name="Popoff A."/>
            <person name="Bader C.D."/>
            <person name="Loehr J."/>
            <person name="Walesch S."/>
            <person name="Walt C."/>
            <person name="Boldt J."/>
            <person name="Bunk B."/>
            <person name="Haeckl F.J.F.P.J."/>
            <person name="Gunesch A.P."/>
            <person name="Birkelbach J."/>
            <person name="Nuebel U."/>
            <person name="Pietschmann T."/>
            <person name="Bach T."/>
            <person name="Mueller R."/>
        </authorList>
    </citation>
    <scope>NUCLEOTIDE SEQUENCE [LARGE SCALE GENOMIC DNA]</scope>
    <source>
        <strain evidence="6 7">MSr11954</strain>
    </source>
</reference>
<evidence type="ECO:0000256" key="3">
    <source>
        <dbReference type="ARBA" id="ARBA00023163"/>
    </source>
</evidence>
<dbReference type="InterPro" id="IPR011075">
    <property type="entry name" value="TetR_C"/>
</dbReference>
<keyword evidence="3" id="KW-0804">Transcription</keyword>
<dbReference type="SUPFAM" id="SSF48498">
    <property type="entry name" value="Tetracyclin repressor-like, C-terminal domain"/>
    <property type="match status" value="1"/>
</dbReference>
<dbReference type="InterPro" id="IPR036271">
    <property type="entry name" value="Tet_transcr_reg_TetR-rel_C_sf"/>
</dbReference>